<organism evidence="2 3">
    <name type="scientific">Acer saccharum</name>
    <name type="common">Sugar maple</name>
    <dbReference type="NCBI Taxonomy" id="4024"/>
    <lineage>
        <taxon>Eukaryota</taxon>
        <taxon>Viridiplantae</taxon>
        <taxon>Streptophyta</taxon>
        <taxon>Embryophyta</taxon>
        <taxon>Tracheophyta</taxon>
        <taxon>Spermatophyta</taxon>
        <taxon>Magnoliopsida</taxon>
        <taxon>eudicotyledons</taxon>
        <taxon>Gunneridae</taxon>
        <taxon>Pentapetalae</taxon>
        <taxon>rosids</taxon>
        <taxon>malvids</taxon>
        <taxon>Sapindales</taxon>
        <taxon>Sapindaceae</taxon>
        <taxon>Hippocastanoideae</taxon>
        <taxon>Acereae</taxon>
        <taxon>Acer</taxon>
    </lineage>
</organism>
<dbReference type="EMBL" id="JAUESC010000381">
    <property type="protein sequence ID" value="KAK0588378.1"/>
    <property type="molecule type" value="Genomic_DNA"/>
</dbReference>
<name>A0AA39SAN8_ACESA</name>
<proteinExistence type="predicted"/>
<dbReference type="Proteomes" id="UP001168877">
    <property type="component" value="Unassembled WGS sequence"/>
</dbReference>
<feature type="compositionally biased region" description="Acidic residues" evidence="1">
    <location>
        <begin position="62"/>
        <end position="71"/>
    </location>
</feature>
<protein>
    <submittedName>
        <fullName evidence="2">Uncharacterized protein</fullName>
    </submittedName>
</protein>
<reference evidence="2" key="1">
    <citation type="journal article" date="2022" name="Plant J.">
        <title>Strategies of tolerance reflected in two North American maple genomes.</title>
        <authorList>
            <person name="McEvoy S.L."/>
            <person name="Sezen U.U."/>
            <person name="Trouern-Trend A."/>
            <person name="McMahon S.M."/>
            <person name="Schaberg P.G."/>
            <person name="Yang J."/>
            <person name="Wegrzyn J.L."/>
            <person name="Swenson N.G."/>
        </authorList>
    </citation>
    <scope>NUCLEOTIDE SEQUENCE</scope>
    <source>
        <strain evidence="2">NS2018</strain>
    </source>
</reference>
<gene>
    <name evidence="2" type="ORF">LWI29_000281</name>
</gene>
<sequence length="115" mass="11378">MANKKWQNRCRFKFNHIPKKLNEVVGGVGVGCGESERAVLGLLLVAASVEGGEVDAGIALEGGEEGGDGGDDGSGMDGATPYGAGVAASSVTTRARSGQGGLGSSISSRLLGVVS</sequence>
<accession>A0AA39SAN8</accession>
<evidence type="ECO:0000313" key="2">
    <source>
        <dbReference type="EMBL" id="KAK0588378.1"/>
    </source>
</evidence>
<dbReference type="AlphaFoldDB" id="A0AA39SAN8"/>
<feature type="compositionally biased region" description="Low complexity" evidence="1">
    <location>
        <begin position="104"/>
        <end position="115"/>
    </location>
</feature>
<evidence type="ECO:0000313" key="3">
    <source>
        <dbReference type="Proteomes" id="UP001168877"/>
    </source>
</evidence>
<evidence type="ECO:0000256" key="1">
    <source>
        <dbReference type="SAM" id="MobiDB-lite"/>
    </source>
</evidence>
<keyword evidence="3" id="KW-1185">Reference proteome</keyword>
<feature type="region of interest" description="Disordered" evidence="1">
    <location>
        <begin position="57"/>
        <end position="115"/>
    </location>
</feature>
<comment type="caution">
    <text evidence="2">The sequence shown here is derived from an EMBL/GenBank/DDBJ whole genome shotgun (WGS) entry which is preliminary data.</text>
</comment>
<reference evidence="2" key="2">
    <citation type="submission" date="2023-06" db="EMBL/GenBank/DDBJ databases">
        <authorList>
            <person name="Swenson N.G."/>
            <person name="Wegrzyn J.L."/>
            <person name="Mcevoy S.L."/>
        </authorList>
    </citation>
    <scope>NUCLEOTIDE SEQUENCE</scope>
    <source>
        <strain evidence="2">NS2018</strain>
        <tissue evidence="2">Leaf</tissue>
    </source>
</reference>